<evidence type="ECO:0000256" key="5">
    <source>
        <dbReference type="PROSITE-ProRule" id="PRU01191"/>
    </source>
</evidence>
<evidence type="ECO:0000313" key="8">
    <source>
        <dbReference type="Proteomes" id="UP001293593"/>
    </source>
</evidence>
<name>A0AAE1N5N4_9FABA</name>
<evidence type="ECO:0008006" key="9">
    <source>
        <dbReference type="Google" id="ProtNLM"/>
    </source>
</evidence>
<proteinExistence type="inferred from homology"/>
<feature type="region of interest" description="Leucine repeat II (LRII)" evidence="5">
    <location>
        <begin position="407"/>
        <end position="439"/>
    </location>
</feature>
<feature type="compositionally biased region" description="Low complexity" evidence="6">
    <location>
        <begin position="224"/>
        <end position="246"/>
    </location>
</feature>
<sequence length="621" mass="68711">MSSPGFTGGGAPEYYGGIGRSMAATAMNDPTNTNNLQPSLHRLYRTQQQQQQQPAIFLDPYTQIARQNPSLIGKRTLAEFQTHQQNHSNQVLSNLLLRSVKPRTFQNSSPLSPMSPMDFSMSPELPNPSVFSSQRFGLPLLQQSRPQTMNLPNAALSRAGFPYLNGNLVQESEKKVMDHRLQELEKQLLEDNDEEEGDAVSVITGSEWSIQNLISPSGAQKPISSSPTSSTTSTTSSSSSVPSPASTCLKQSLMEAASAISEGKSDSALEILTRLAQLSYPNGNSDQRVMDCMVSALKSRVNPQENPPAVRELFSSEHAESTQLLYEHSPCFKVGFMAANLAILDAAFEDPTENNGGHKLHVVDFDIGRGRQYIHLLHDLSARQNGKLVTVHITAVAENDSEEMLKMVGDMLRQEAEQLGVGFEFRAITQRLTELTRESLGCEPGEPLAVNFAFKLYRMADESVSTENPRDDLLRRVKGLAPRVVTLVEQEINTNTAPLTSRVSESFSYYGALFDSLESTMPRDQPERVKLEQGLSRKIRNSIACEGRDRVERCEVFGKWKARATMAGFQLKGMNQRIAEMVKARFNPVNRVNPGFTVKEENGGICFGWMGRTLTVASAWR</sequence>
<dbReference type="PANTHER" id="PTHR31636">
    <property type="entry name" value="OSJNBA0084A10.13 PROTEIN-RELATED"/>
    <property type="match status" value="1"/>
</dbReference>
<comment type="subcellular location">
    <subcellularLocation>
        <location evidence="1">Nucleus</location>
    </subcellularLocation>
</comment>
<dbReference type="Proteomes" id="UP001293593">
    <property type="component" value="Unassembled WGS sequence"/>
</dbReference>
<keyword evidence="2" id="KW-0805">Transcription regulation</keyword>
<evidence type="ECO:0000256" key="1">
    <source>
        <dbReference type="ARBA" id="ARBA00004123"/>
    </source>
</evidence>
<keyword evidence="8" id="KW-1185">Reference proteome</keyword>
<feature type="region of interest" description="SAW" evidence="5">
    <location>
        <begin position="544"/>
        <end position="621"/>
    </location>
</feature>
<keyword evidence="4" id="KW-0539">Nucleus</keyword>
<protein>
    <recommendedName>
        <fullName evidence="9">Scarecrow-like protein 8</fullName>
    </recommendedName>
</protein>
<reference evidence="7" key="1">
    <citation type="submission" date="2023-10" db="EMBL/GenBank/DDBJ databases">
        <title>Chromosome-level genome of the transformable northern wattle, Acacia crassicarpa.</title>
        <authorList>
            <person name="Massaro I."/>
            <person name="Sinha N.R."/>
            <person name="Poethig S."/>
            <person name="Leichty A.R."/>
        </authorList>
    </citation>
    <scope>NUCLEOTIDE SEQUENCE</scope>
    <source>
        <strain evidence="7">Acra3RX</strain>
        <tissue evidence="7">Leaf</tissue>
    </source>
</reference>
<evidence type="ECO:0000256" key="4">
    <source>
        <dbReference type="ARBA" id="ARBA00023242"/>
    </source>
</evidence>
<feature type="short sequence motif" description="VHIID" evidence="5">
    <location>
        <begin position="360"/>
        <end position="364"/>
    </location>
</feature>
<evidence type="ECO:0000256" key="3">
    <source>
        <dbReference type="ARBA" id="ARBA00023163"/>
    </source>
</evidence>
<comment type="caution">
    <text evidence="5">Lacks conserved residue(s) required for the propagation of feature annotation.</text>
</comment>
<dbReference type="AlphaFoldDB" id="A0AAE1N5N4"/>
<dbReference type="Pfam" id="PF03514">
    <property type="entry name" value="GRAS"/>
    <property type="match status" value="1"/>
</dbReference>
<dbReference type="EMBL" id="JAWXYG010000001">
    <property type="protein sequence ID" value="KAK4283049.1"/>
    <property type="molecule type" value="Genomic_DNA"/>
</dbReference>
<evidence type="ECO:0000256" key="6">
    <source>
        <dbReference type="SAM" id="MobiDB-lite"/>
    </source>
</evidence>
<feature type="region of interest" description="Disordered" evidence="6">
    <location>
        <begin position="216"/>
        <end position="246"/>
    </location>
</feature>
<evidence type="ECO:0000256" key="2">
    <source>
        <dbReference type="ARBA" id="ARBA00023015"/>
    </source>
</evidence>
<evidence type="ECO:0000313" key="7">
    <source>
        <dbReference type="EMBL" id="KAK4283049.1"/>
    </source>
</evidence>
<keyword evidence="3" id="KW-0804">Transcription</keyword>
<dbReference type="InterPro" id="IPR005202">
    <property type="entry name" value="TF_GRAS"/>
</dbReference>
<dbReference type="GO" id="GO:0005634">
    <property type="term" value="C:nucleus"/>
    <property type="evidence" value="ECO:0007669"/>
    <property type="project" value="UniProtKB-SubCell"/>
</dbReference>
<dbReference type="PROSITE" id="PS50985">
    <property type="entry name" value="GRAS"/>
    <property type="match status" value="1"/>
</dbReference>
<comment type="caution">
    <text evidence="7">The sequence shown here is derived from an EMBL/GenBank/DDBJ whole genome shotgun (WGS) entry which is preliminary data.</text>
</comment>
<accession>A0AAE1N5N4</accession>
<gene>
    <name evidence="7" type="ORF">QN277_000050</name>
</gene>
<comment type="similarity">
    <text evidence="5">Belongs to the GRAS family.</text>
</comment>
<organism evidence="7 8">
    <name type="scientific">Acacia crassicarpa</name>
    <name type="common">northern wattle</name>
    <dbReference type="NCBI Taxonomy" id="499986"/>
    <lineage>
        <taxon>Eukaryota</taxon>
        <taxon>Viridiplantae</taxon>
        <taxon>Streptophyta</taxon>
        <taxon>Embryophyta</taxon>
        <taxon>Tracheophyta</taxon>
        <taxon>Spermatophyta</taxon>
        <taxon>Magnoliopsida</taxon>
        <taxon>eudicotyledons</taxon>
        <taxon>Gunneridae</taxon>
        <taxon>Pentapetalae</taxon>
        <taxon>rosids</taxon>
        <taxon>fabids</taxon>
        <taxon>Fabales</taxon>
        <taxon>Fabaceae</taxon>
        <taxon>Caesalpinioideae</taxon>
        <taxon>mimosoid clade</taxon>
        <taxon>Acacieae</taxon>
        <taxon>Acacia</taxon>
    </lineage>
</organism>